<proteinExistence type="predicted"/>
<dbReference type="PANTHER" id="PTHR37017">
    <property type="entry name" value="AB HYDROLASE-1 DOMAIN-CONTAINING PROTEIN-RELATED"/>
    <property type="match status" value="1"/>
</dbReference>
<dbReference type="Proteomes" id="UP001303160">
    <property type="component" value="Unassembled WGS sequence"/>
</dbReference>
<evidence type="ECO:0000259" key="1">
    <source>
        <dbReference type="Pfam" id="PF12697"/>
    </source>
</evidence>
<dbReference type="AlphaFoldDB" id="A0AAN6XJE2"/>
<dbReference type="Gene3D" id="3.40.50.1820">
    <property type="entry name" value="alpha/beta hydrolase"/>
    <property type="match status" value="1"/>
</dbReference>
<reference evidence="2" key="2">
    <citation type="submission" date="2023-05" db="EMBL/GenBank/DDBJ databases">
        <authorList>
            <consortium name="Lawrence Berkeley National Laboratory"/>
            <person name="Steindorff A."/>
            <person name="Hensen N."/>
            <person name="Bonometti L."/>
            <person name="Westerberg I."/>
            <person name="Brannstrom I.O."/>
            <person name="Guillou S."/>
            <person name="Cros-Aarteil S."/>
            <person name="Calhoun S."/>
            <person name="Haridas S."/>
            <person name="Kuo A."/>
            <person name="Mondo S."/>
            <person name="Pangilinan J."/>
            <person name="Riley R."/>
            <person name="Labutti K."/>
            <person name="Andreopoulos B."/>
            <person name="Lipzen A."/>
            <person name="Chen C."/>
            <person name="Yanf M."/>
            <person name="Daum C."/>
            <person name="Ng V."/>
            <person name="Clum A."/>
            <person name="Ohm R."/>
            <person name="Martin F."/>
            <person name="Silar P."/>
            <person name="Natvig D."/>
            <person name="Lalanne C."/>
            <person name="Gautier V."/>
            <person name="Ament-Velasquez S.L."/>
            <person name="Kruys A."/>
            <person name="Hutchinson M.I."/>
            <person name="Powell A.J."/>
            <person name="Barry K."/>
            <person name="Miller A.N."/>
            <person name="Grigoriev I.V."/>
            <person name="Debuchy R."/>
            <person name="Gladieux P."/>
            <person name="Thoren M.H."/>
            <person name="Johannesson H."/>
        </authorList>
    </citation>
    <scope>NUCLEOTIDE SEQUENCE</scope>
    <source>
        <strain evidence="2">CBS 315.58</strain>
    </source>
</reference>
<keyword evidence="3" id="KW-1185">Reference proteome</keyword>
<accession>A0AAN6XJE2</accession>
<dbReference type="EMBL" id="MU863920">
    <property type="protein sequence ID" value="KAK4200390.1"/>
    <property type="molecule type" value="Genomic_DNA"/>
</dbReference>
<dbReference type="InterPro" id="IPR029058">
    <property type="entry name" value="AB_hydrolase_fold"/>
</dbReference>
<dbReference type="Pfam" id="PF12697">
    <property type="entry name" value="Abhydrolase_6"/>
    <property type="match status" value="1"/>
</dbReference>
<evidence type="ECO:0000313" key="2">
    <source>
        <dbReference type="EMBL" id="KAK4200390.1"/>
    </source>
</evidence>
<dbReference type="InterPro" id="IPR052897">
    <property type="entry name" value="Sec-Metab_Biosynth_Hydrolase"/>
</dbReference>
<comment type="caution">
    <text evidence="2">The sequence shown here is derived from an EMBL/GenBank/DDBJ whole genome shotgun (WGS) entry which is preliminary data.</text>
</comment>
<name>A0AAN6XJE2_9PEZI</name>
<dbReference type="SUPFAM" id="SSF53474">
    <property type="entry name" value="alpha/beta-Hydrolases"/>
    <property type="match status" value="1"/>
</dbReference>
<feature type="domain" description="AB hydrolase-1" evidence="1">
    <location>
        <begin position="6"/>
        <end position="244"/>
    </location>
</feature>
<gene>
    <name evidence="2" type="ORF">QBC40DRAFT_280153</name>
</gene>
<protein>
    <submittedName>
        <fullName evidence="2">Esterase</fullName>
    </submittedName>
</protein>
<dbReference type="InterPro" id="IPR000073">
    <property type="entry name" value="AB_hydrolase_1"/>
</dbReference>
<sequence length="257" mass="28274">MAKPVFVLLHGAWHSPSCWSRVILELDKAGYRAVAPALPSSGSIPPTPDWSEDVKTIRQTVSELVEEDDVVVVTHSFSGMTGGTALEGLDKETCTSNRMKGGVVRLIYITAFIVPEGFQHSPEGTRDNMLPEMVTNLDDGIVTINAEDVKGMFYQDLDDETVAGLAKELRPQSLGAFWSTTTHAAWRYIPTTYILTTGDRPATVFAAQYIFDSAMASGSHKIDNLIKVETGHSPFISQPEWTAQTLIEEANRPFRLE</sequence>
<dbReference type="PANTHER" id="PTHR37017:SF11">
    <property type="entry name" value="ESTERASE_LIPASE_THIOESTERASE DOMAIN-CONTAINING PROTEIN"/>
    <property type="match status" value="1"/>
</dbReference>
<reference evidence="2" key="1">
    <citation type="journal article" date="2023" name="Mol. Phylogenet. Evol.">
        <title>Genome-scale phylogeny and comparative genomics of the fungal order Sordariales.</title>
        <authorList>
            <person name="Hensen N."/>
            <person name="Bonometti L."/>
            <person name="Westerberg I."/>
            <person name="Brannstrom I.O."/>
            <person name="Guillou S."/>
            <person name="Cros-Aarteil S."/>
            <person name="Calhoun S."/>
            <person name="Haridas S."/>
            <person name="Kuo A."/>
            <person name="Mondo S."/>
            <person name="Pangilinan J."/>
            <person name="Riley R."/>
            <person name="LaButti K."/>
            <person name="Andreopoulos B."/>
            <person name="Lipzen A."/>
            <person name="Chen C."/>
            <person name="Yan M."/>
            <person name="Daum C."/>
            <person name="Ng V."/>
            <person name="Clum A."/>
            <person name="Steindorff A."/>
            <person name="Ohm R.A."/>
            <person name="Martin F."/>
            <person name="Silar P."/>
            <person name="Natvig D.O."/>
            <person name="Lalanne C."/>
            <person name="Gautier V."/>
            <person name="Ament-Velasquez S.L."/>
            <person name="Kruys A."/>
            <person name="Hutchinson M.I."/>
            <person name="Powell A.J."/>
            <person name="Barry K."/>
            <person name="Miller A.N."/>
            <person name="Grigoriev I.V."/>
            <person name="Debuchy R."/>
            <person name="Gladieux P."/>
            <person name="Hiltunen Thoren M."/>
            <person name="Johannesson H."/>
        </authorList>
    </citation>
    <scope>NUCLEOTIDE SEQUENCE</scope>
    <source>
        <strain evidence="2">CBS 315.58</strain>
    </source>
</reference>
<organism evidence="2 3">
    <name type="scientific">Triangularia verruculosa</name>
    <dbReference type="NCBI Taxonomy" id="2587418"/>
    <lineage>
        <taxon>Eukaryota</taxon>
        <taxon>Fungi</taxon>
        <taxon>Dikarya</taxon>
        <taxon>Ascomycota</taxon>
        <taxon>Pezizomycotina</taxon>
        <taxon>Sordariomycetes</taxon>
        <taxon>Sordariomycetidae</taxon>
        <taxon>Sordariales</taxon>
        <taxon>Podosporaceae</taxon>
        <taxon>Triangularia</taxon>
    </lineage>
</organism>
<evidence type="ECO:0000313" key="3">
    <source>
        <dbReference type="Proteomes" id="UP001303160"/>
    </source>
</evidence>